<dbReference type="InterPro" id="IPR050418">
    <property type="entry name" value="D-iso_2-hydroxyacid_DH_PdxB"/>
</dbReference>
<dbReference type="EMBL" id="DQAY01000019">
    <property type="protein sequence ID" value="HCO21967.1"/>
    <property type="molecule type" value="Genomic_DNA"/>
</dbReference>
<evidence type="ECO:0000313" key="8">
    <source>
        <dbReference type="Proteomes" id="UP000263642"/>
    </source>
</evidence>
<protein>
    <submittedName>
        <fullName evidence="7">C-terminal binding protein</fullName>
    </submittedName>
</protein>
<dbReference type="InterPro" id="IPR006139">
    <property type="entry name" value="D-isomer_2_OHA_DH_cat_dom"/>
</dbReference>
<dbReference type="InterPro" id="IPR029753">
    <property type="entry name" value="D-isomer_DH_CS"/>
</dbReference>
<dbReference type="SUPFAM" id="SSF52283">
    <property type="entry name" value="Formate/glycerate dehydrogenase catalytic domain-like"/>
    <property type="match status" value="1"/>
</dbReference>
<evidence type="ECO:0000256" key="4">
    <source>
        <dbReference type="RuleBase" id="RU003719"/>
    </source>
</evidence>
<evidence type="ECO:0000256" key="1">
    <source>
        <dbReference type="ARBA" id="ARBA00005854"/>
    </source>
</evidence>
<feature type="domain" description="D-isomer specific 2-hydroxyacid dehydrogenase catalytic" evidence="5">
    <location>
        <begin position="8"/>
        <end position="317"/>
    </location>
</feature>
<gene>
    <name evidence="7" type="ORF">DIT97_02420</name>
</gene>
<proteinExistence type="inferred from homology"/>
<evidence type="ECO:0000259" key="5">
    <source>
        <dbReference type="Pfam" id="PF00389"/>
    </source>
</evidence>
<dbReference type="InterPro" id="IPR043322">
    <property type="entry name" value="CtBP"/>
</dbReference>
<comment type="caution">
    <text evidence="7">The sequence shown here is derived from an EMBL/GenBank/DDBJ whole genome shotgun (WGS) entry which is preliminary data.</text>
</comment>
<evidence type="ECO:0000256" key="3">
    <source>
        <dbReference type="ARBA" id="ARBA00023027"/>
    </source>
</evidence>
<name>A0A3D3R1X4_9PLAN</name>
<evidence type="ECO:0000313" key="7">
    <source>
        <dbReference type="EMBL" id="HCO21967.1"/>
    </source>
</evidence>
<dbReference type="GO" id="GO:0051287">
    <property type="term" value="F:NAD binding"/>
    <property type="evidence" value="ECO:0007669"/>
    <property type="project" value="InterPro"/>
</dbReference>
<keyword evidence="3" id="KW-0520">NAD</keyword>
<dbReference type="Gene3D" id="3.40.50.720">
    <property type="entry name" value="NAD(P)-binding Rossmann-like Domain"/>
    <property type="match status" value="2"/>
</dbReference>
<dbReference type="CDD" id="cd05299">
    <property type="entry name" value="CtBP_dh"/>
    <property type="match status" value="1"/>
</dbReference>
<reference evidence="7 8" key="1">
    <citation type="journal article" date="2018" name="Nat. Biotechnol.">
        <title>A standardized bacterial taxonomy based on genome phylogeny substantially revises the tree of life.</title>
        <authorList>
            <person name="Parks D.H."/>
            <person name="Chuvochina M."/>
            <person name="Waite D.W."/>
            <person name="Rinke C."/>
            <person name="Skarshewski A."/>
            <person name="Chaumeil P.A."/>
            <person name="Hugenholtz P."/>
        </authorList>
    </citation>
    <scope>NUCLEOTIDE SEQUENCE [LARGE SCALE GENOMIC DNA]</scope>
    <source>
        <strain evidence="7">UBA9375</strain>
    </source>
</reference>
<keyword evidence="2 4" id="KW-0560">Oxidoreductase</keyword>
<dbReference type="AlphaFoldDB" id="A0A3D3R1X4"/>
<dbReference type="InterPro" id="IPR006140">
    <property type="entry name" value="D-isomer_DH_NAD-bd"/>
</dbReference>
<dbReference type="SUPFAM" id="SSF51735">
    <property type="entry name" value="NAD(P)-binding Rossmann-fold domains"/>
    <property type="match status" value="1"/>
</dbReference>
<dbReference type="Proteomes" id="UP000263642">
    <property type="component" value="Unassembled WGS sequence"/>
</dbReference>
<accession>A0A3D3R1X4</accession>
<dbReference type="Pfam" id="PF00389">
    <property type="entry name" value="2-Hacid_dh"/>
    <property type="match status" value="1"/>
</dbReference>
<dbReference type="GO" id="GO:0016616">
    <property type="term" value="F:oxidoreductase activity, acting on the CH-OH group of donors, NAD or NADP as acceptor"/>
    <property type="evidence" value="ECO:0007669"/>
    <property type="project" value="InterPro"/>
</dbReference>
<dbReference type="PROSITE" id="PS00671">
    <property type="entry name" value="D_2_HYDROXYACID_DH_3"/>
    <property type="match status" value="1"/>
</dbReference>
<dbReference type="InterPro" id="IPR036291">
    <property type="entry name" value="NAD(P)-bd_dom_sf"/>
</dbReference>
<evidence type="ECO:0000256" key="2">
    <source>
        <dbReference type="ARBA" id="ARBA00023002"/>
    </source>
</evidence>
<evidence type="ECO:0000259" key="6">
    <source>
        <dbReference type="Pfam" id="PF02826"/>
    </source>
</evidence>
<organism evidence="7 8">
    <name type="scientific">Gimesia maris</name>
    <dbReference type="NCBI Taxonomy" id="122"/>
    <lineage>
        <taxon>Bacteria</taxon>
        <taxon>Pseudomonadati</taxon>
        <taxon>Planctomycetota</taxon>
        <taxon>Planctomycetia</taxon>
        <taxon>Planctomycetales</taxon>
        <taxon>Planctomycetaceae</taxon>
        <taxon>Gimesia</taxon>
    </lineage>
</organism>
<dbReference type="PANTHER" id="PTHR43761">
    <property type="entry name" value="D-ISOMER SPECIFIC 2-HYDROXYACID DEHYDROGENASE FAMILY PROTEIN (AFU_ORTHOLOGUE AFUA_1G13630)"/>
    <property type="match status" value="1"/>
</dbReference>
<comment type="similarity">
    <text evidence="1 4">Belongs to the D-isomer specific 2-hydroxyacid dehydrogenase family.</text>
</comment>
<dbReference type="PANTHER" id="PTHR43761:SF1">
    <property type="entry name" value="D-ISOMER SPECIFIC 2-HYDROXYACID DEHYDROGENASE CATALYTIC DOMAIN-CONTAINING PROTEIN-RELATED"/>
    <property type="match status" value="1"/>
</dbReference>
<feature type="domain" description="D-isomer specific 2-hydroxyacid dehydrogenase NAD-binding" evidence="6">
    <location>
        <begin position="112"/>
        <end position="285"/>
    </location>
</feature>
<dbReference type="Pfam" id="PF02826">
    <property type="entry name" value="2-Hacid_dh_C"/>
    <property type="match status" value="1"/>
</dbReference>
<sequence length="322" mass="34529">MSAKYRVLITDRAWPDCEVEKRELARVDAEVIEAPPGADEAKLVECASGVDAIATCWAQVTQAVIDAAPDCKTIARLGIGLDNIDVAYATSLKIPVTNVPDYCIPEVADHAIGLMLASLRNIAFLNQQIKQGTYDLSAAPVPRRVGSLTLGLFGFGLTGQAVAERARAFGMQVIATNSSGNDYGTGTRMVAFEELLEESDVISIHAPLTDATEHQFDAAAFQKMKSTAIIVNTARGALIDFDALKTAVKNEDISGAALDVFDPEPPDLSDPFFQHDRIITTPHAAFISQESLDELRQQAACQVADVLVGKKPSNVVNPAVYE</sequence>
<dbReference type="GO" id="GO:0003714">
    <property type="term" value="F:transcription corepressor activity"/>
    <property type="evidence" value="ECO:0007669"/>
    <property type="project" value="InterPro"/>
</dbReference>